<feature type="compositionally biased region" description="Basic and acidic residues" evidence="1">
    <location>
        <begin position="285"/>
        <end position="303"/>
    </location>
</feature>
<proteinExistence type="predicted"/>
<feature type="region of interest" description="Disordered" evidence="1">
    <location>
        <begin position="250"/>
        <end position="314"/>
    </location>
</feature>
<evidence type="ECO:0008006" key="4">
    <source>
        <dbReference type="Google" id="ProtNLM"/>
    </source>
</evidence>
<dbReference type="Proteomes" id="UP001590950">
    <property type="component" value="Unassembled WGS sequence"/>
</dbReference>
<feature type="compositionally biased region" description="Basic residues" evidence="1">
    <location>
        <begin position="151"/>
        <end position="161"/>
    </location>
</feature>
<protein>
    <recommendedName>
        <fullName evidence="4">G-patch domain-containing protein</fullName>
    </recommendedName>
</protein>
<sequence>MDTAAYLRSQGWAGHGHALHHSGRGLTKPLAMNQKNNVLGIGKKKHDAHADQWWARAFDETLKGINTTRDVDTGATQSIQLGSGAQALQMAGRGGAKWGGGKGLYGHFVRGESLSGTLTPEESTSTPTSKDEHEVKLEKPEEAVIEAVPKEKKKKSKRRRCREVEAGTPGEANSGDHVSGRGSDDPSEERKRAISKEQKKSKKRKYRDAEAGAMAEAAGIAIATVPVQACGLTSINTGQDQQQIVAQDLGKVEQVESSQRKKFWESILGPASTPGDTQPAQRPNEPVEKPKSLRDPEKKENGHRQKNKTQRQMLDEELAKANRVREKKIIDPELRKARIARKNDRHKAIRTKQMIEDDRESYRKVWRGEVPKLDRGKKKNWQFCTSFKVGGG</sequence>
<comment type="caution">
    <text evidence="2">The sequence shown here is derived from an EMBL/GenBank/DDBJ whole genome shotgun (WGS) entry which is preliminary data.</text>
</comment>
<keyword evidence="3" id="KW-1185">Reference proteome</keyword>
<accession>A0ABR4A1H4</accession>
<feature type="compositionally biased region" description="Low complexity" evidence="1">
    <location>
        <begin position="113"/>
        <end position="128"/>
    </location>
</feature>
<gene>
    <name evidence="2" type="ORF">N7G274_007948</name>
</gene>
<dbReference type="EMBL" id="JBEFKJ010000026">
    <property type="protein sequence ID" value="KAL2039280.1"/>
    <property type="molecule type" value="Genomic_DNA"/>
</dbReference>
<name>A0ABR4A1H4_9LECA</name>
<feature type="compositionally biased region" description="Basic and acidic residues" evidence="1">
    <location>
        <begin position="178"/>
        <end position="198"/>
    </location>
</feature>
<evidence type="ECO:0000256" key="1">
    <source>
        <dbReference type="SAM" id="MobiDB-lite"/>
    </source>
</evidence>
<organism evidence="2 3">
    <name type="scientific">Stereocaulon virgatum</name>
    <dbReference type="NCBI Taxonomy" id="373712"/>
    <lineage>
        <taxon>Eukaryota</taxon>
        <taxon>Fungi</taxon>
        <taxon>Dikarya</taxon>
        <taxon>Ascomycota</taxon>
        <taxon>Pezizomycotina</taxon>
        <taxon>Lecanoromycetes</taxon>
        <taxon>OSLEUM clade</taxon>
        <taxon>Lecanoromycetidae</taxon>
        <taxon>Lecanorales</taxon>
        <taxon>Lecanorineae</taxon>
        <taxon>Stereocaulaceae</taxon>
        <taxon>Stereocaulon</taxon>
    </lineage>
</organism>
<reference evidence="2 3" key="1">
    <citation type="submission" date="2024-09" db="EMBL/GenBank/DDBJ databases">
        <title>Rethinking Asexuality: The Enigmatic Case of Functional Sexual Genes in Lepraria (Stereocaulaceae).</title>
        <authorList>
            <person name="Doellman M."/>
            <person name="Sun Y."/>
            <person name="Barcenas-Pena A."/>
            <person name="Lumbsch H.T."/>
            <person name="Grewe F."/>
        </authorList>
    </citation>
    <scope>NUCLEOTIDE SEQUENCE [LARGE SCALE GENOMIC DNA]</scope>
    <source>
        <strain evidence="2 3">Mercado 3170</strain>
    </source>
</reference>
<evidence type="ECO:0000313" key="3">
    <source>
        <dbReference type="Proteomes" id="UP001590950"/>
    </source>
</evidence>
<evidence type="ECO:0000313" key="2">
    <source>
        <dbReference type="EMBL" id="KAL2039280.1"/>
    </source>
</evidence>
<feature type="region of interest" description="Disordered" evidence="1">
    <location>
        <begin position="113"/>
        <end position="213"/>
    </location>
</feature>
<feature type="compositionally biased region" description="Basic and acidic residues" evidence="1">
    <location>
        <begin position="250"/>
        <end position="264"/>
    </location>
</feature>
<feature type="compositionally biased region" description="Basic and acidic residues" evidence="1">
    <location>
        <begin position="129"/>
        <end position="142"/>
    </location>
</feature>